<dbReference type="EnsemblPlants" id="AET5Gv20152400.3">
    <property type="protein sequence ID" value="AET5Gv20152400.3"/>
    <property type="gene ID" value="AET5Gv20152400"/>
</dbReference>
<evidence type="ECO:0000313" key="21">
    <source>
        <dbReference type="Proteomes" id="UP000015105"/>
    </source>
</evidence>
<dbReference type="PROSITE" id="PS00108">
    <property type="entry name" value="PROTEIN_KINASE_ST"/>
    <property type="match status" value="1"/>
</dbReference>
<comment type="similarity">
    <text evidence="2">In the N-terminal section; belongs to the leguminous lectin family.</text>
</comment>
<protein>
    <recommendedName>
        <fullName evidence="19">Protein kinase domain-containing protein</fullName>
    </recommendedName>
</protein>
<evidence type="ECO:0000256" key="1">
    <source>
        <dbReference type="ARBA" id="ARBA00004251"/>
    </source>
</evidence>
<organism evidence="20 21">
    <name type="scientific">Aegilops tauschii subsp. strangulata</name>
    <name type="common">Goatgrass</name>
    <dbReference type="NCBI Taxonomy" id="200361"/>
    <lineage>
        <taxon>Eukaryota</taxon>
        <taxon>Viridiplantae</taxon>
        <taxon>Streptophyta</taxon>
        <taxon>Embryophyta</taxon>
        <taxon>Tracheophyta</taxon>
        <taxon>Spermatophyta</taxon>
        <taxon>Magnoliopsida</taxon>
        <taxon>Liliopsida</taxon>
        <taxon>Poales</taxon>
        <taxon>Poaceae</taxon>
        <taxon>BOP clade</taxon>
        <taxon>Pooideae</taxon>
        <taxon>Triticodae</taxon>
        <taxon>Triticeae</taxon>
        <taxon>Triticinae</taxon>
        <taxon>Aegilops</taxon>
    </lineage>
</organism>
<evidence type="ECO:0000256" key="16">
    <source>
        <dbReference type="SAM" id="MobiDB-lite"/>
    </source>
</evidence>
<dbReference type="Gramene" id="AET5Gv20152400.3">
    <property type="protein sequence ID" value="AET5Gv20152400.3"/>
    <property type="gene ID" value="AET5Gv20152400"/>
</dbReference>
<feature type="compositionally biased region" description="Low complexity" evidence="16">
    <location>
        <begin position="668"/>
        <end position="681"/>
    </location>
</feature>
<keyword evidence="13" id="KW-0675">Receptor</keyword>
<keyword evidence="6 17" id="KW-0812">Transmembrane</keyword>
<reference evidence="21" key="1">
    <citation type="journal article" date="2014" name="Science">
        <title>Ancient hybridizations among the ancestral genomes of bread wheat.</title>
        <authorList>
            <consortium name="International Wheat Genome Sequencing Consortium,"/>
            <person name="Marcussen T."/>
            <person name="Sandve S.R."/>
            <person name="Heier L."/>
            <person name="Spannagl M."/>
            <person name="Pfeifer M."/>
            <person name="Jakobsen K.S."/>
            <person name="Wulff B.B."/>
            <person name="Steuernagel B."/>
            <person name="Mayer K.F."/>
            <person name="Olsen O.A."/>
        </authorList>
    </citation>
    <scope>NUCLEOTIDE SEQUENCE [LARGE SCALE GENOMIC DNA]</scope>
    <source>
        <strain evidence="21">cv. AL8/78</strain>
    </source>
</reference>
<keyword evidence="7 18" id="KW-0732">Signal</keyword>
<dbReference type="GO" id="GO:0005524">
    <property type="term" value="F:ATP binding"/>
    <property type="evidence" value="ECO:0007669"/>
    <property type="project" value="UniProtKB-UniRule"/>
</dbReference>
<reference evidence="20" key="5">
    <citation type="journal article" date="2021" name="G3 (Bethesda)">
        <title>Aegilops tauschii genome assembly Aet v5.0 features greater sequence contiguity and improved annotation.</title>
        <authorList>
            <person name="Wang L."/>
            <person name="Zhu T."/>
            <person name="Rodriguez J.C."/>
            <person name="Deal K.R."/>
            <person name="Dubcovsky J."/>
            <person name="McGuire P.E."/>
            <person name="Lux T."/>
            <person name="Spannagl M."/>
            <person name="Mayer K.F.X."/>
            <person name="Baldrich P."/>
            <person name="Meyers B.C."/>
            <person name="Huo N."/>
            <person name="Gu Y.Q."/>
            <person name="Zhou H."/>
            <person name="Devos K.M."/>
            <person name="Bennetzen J.L."/>
            <person name="Unver T."/>
            <person name="Budak H."/>
            <person name="Gulick P.J."/>
            <person name="Galiba G."/>
            <person name="Kalapos B."/>
            <person name="Nelson D.R."/>
            <person name="Li P."/>
            <person name="You F.M."/>
            <person name="Luo M.C."/>
            <person name="Dvorak J."/>
        </authorList>
    </citation>
    <scope>NUCLEOTIDE SEQUENCE [LARGE SCALE GENOMIC DNA]</scope>
    <source>
        <strain evidence="20">cv. AL8/78</strain>
    </source>
</reference>
<dbReference type="Pfam" id="PF00069">
    <property type="entry name" value="Pkinase"/>
    <property type="match status" value="1"/>
</dbReference>
<feature type="transmembrane region" description="Helical" evidence="17">
    <location>
        <begin position="297"/>
        <end position="319"/>
    </location>
</feature>
<sequence>MPRRLTSSIPCSSCSSTKRSKMHPFFLFLLIFLLPHEILSGTAAAASCNRWCGDTTVPYPFGFSDGCPIALSCDADTSPTLPYTGGGSGTSYRVVSFNSTISTVMVSLPVSCIRSVPDVRRALSGANYGVSARTMLSVRGCHNASASSCIIPAGVISRLLDTARCDGSDASVKCVASVAPNASAGLAYRQFLRWEDVEKASCNDVLASGVCLDMVDGVLSLANEVAELAWWLNGTCVGGGGGCAANATCSDVNTPSGSVGHRCTCVAGMDGDGFLPGDGCYVGASLRGVSSSKRRKLTLLVSVFGAFVLSLGIFSLFLVHRRRKRNATTKTTNQIPKKAVTHFDGELVEKELEQGANGPRPFSYHELTIATDNFSDDRALGRGGFGSVYRGFMSNMKREVAVKRVSETSRQGWKEFISEVRIISRLRHRNLVQLIGWCHGGDELLLVYELMHNGSLDSHLYRSDCMLTWPARYEIVLGVGSALLYLHQETEQRVVHRDIKPSNIMLDASFIAKLGDFGLARLINDGRKLHTTGIAGTMGYIDPESLLAGRASVESDVYSFGIVLLEVASGQRPALVQEDGDVVHLVQWVWDLYGKGSILDATDERLKGEFDSREMERVMVVGLWCAHLDRAMRPSIRQALNVLRSEAPLPSLPDRMPVATYGPPTNHSSSGTLALSSVSGR</sequence>
<dbReference type="PROSITE" id="PS50011">
    <property type="entry name" value="PROTEIN_KINASE_DOM"/>
    <property type="match status" value="1"/>
</dbReference>
<dbReference type="AlphaFoldDB" id="A0A453JQ11"/>
<evidence type="ECO:0000256" key="13">
    <source>
        <dbReference type="ARBA" id="ARBA00023170"/>
    </source>
</evidence>
<dbReference type="GO" id="GO:0005886">
    <property type="term" value="C:plasma membrane"/>
    <property type="evidence" value="ECO:0007669"/>
    <property type="project" value="UniProtKB-SubCell"/>
</dbReference>
<dbReference type="GeneID" id="109738851"/>
<reference evidence="21" key="2">
    <citation type="journal article" date="2017" name="Nat. Plants">
        <title>The Aegilops tauschii genome reveals multiple impacts of transposons.</title>
        <authorList>
            <person name="Zhao G."/>
            <person name="Zou C."/>
            <person name="Li K."/>
            <person name="Wang K."/>
            <person name="Li T."/>
            <person name="Gao L."/>
            <person name="Zhang X."/>
            <person name="Wang H."/>
            <person name="Yang Z."/>
            <person name="Liu X."/>
            <person name="Jiang W."/>
            <person name="Mao L."/>
            <person name="Kong X."/>
            <person name="Jiao Y."/>
            <person name="Jia J."/>
        </authorList>
    </citation>
    <scope>NUCLEOTIDE SEQUENCE [LARGE SCALE GENOMIC DNA]</scope>
    <source>
        <strain evidence="21">cv. AL8/78</strain>
    </source>
</reference>
<accession>A0A453JQ11</accession>
<evidence type="ECO:0000256" key="12">
    <source>
        <dbReference type="ARBA" id="ARBA00023136"/>
    </source>
</evidence>
<keyword evidence="8 15" id="KW-0547">Nucleotide-binding</keyword>
<evidence type="ECO:0000256" key="17">
    <source>
        <dbReference type="SAM" id="Phobius"/>
    </source>
</evidence>
<dbReference type="OrthoDB" id="652621at2759"/>
<dbReference type="InterPro" id="IPR011009">
    <property type="entry name" value="Kinase-like_dom_sf"/>
</dbReference>
<dbReference type="Gene3D" id="1.10.510.10">
    <property type="entry name" value="Transferase(Phosphotransferase) domain 1"/>
    <property type="match status" value="1"/>
</dbReference>
<evidence type="ECO:0000256" key="5">
    <source>
        <dbReference type="ARBA" id="ARBA00022679"/>
    </source>
</evidence>
<reference evidence="20" key="3">
    <citation type="journal article" date="2017" name="Nature">
        <title>Genome sequence of the progenitor of the wheat D genome Aegilops tauschii.</title>
        <authorList>
            <person name="Luo M.C."/>
            <person name="Gu Y.Q."/>
            <person name="Puiu D."/>
            <person name="Wang H."/>
            <person name="Twardziok S.O."/>
            <person name="Deal K.R."/>
            <person name="Huo N."/>
            <person name="Zhu T."/>
            <person name="Wang L."/>
            <person name="Wang Y."/>
            <person name="McGuire P.E."/>
            <person name="Liu S."/>
            <person name="Long H."/>
            <person name="Ramasamy R.K."/>
            <person name="Rodriguez J.C."/>
            <person name="Van S.L."/>
            <person name="Yuan L."/>
            <person name="Wang Z."/>
            <person name="Xia Z."/>
            <person name="Xiao L."/>
            <person name="Anderson O.D."/>
            <person name="Ouyang S."/>
            <person name="Liang Y."/>
            <person name="Zimin A.V."/>
            <person name="Pertea G."/>
            <person name="Qi P."/>
            <person name="Bennetzen J.L."/>
            <person name="Dai X."/>
            <person name="Dawson M.W."/>
            <person name="Muller H.G."/>
            <person name="Kugler K."/>
            <person name="Rivarola-Duarte L."/>
            <person name="Spannagl M."/>
            <person name="Mayer K.F.X."/>
            <person name="Lu F.H."/>
            <person name="Bevan M.W."/>
            <person name="Leroy P."/>
            <person name="Li P."/>
            <person name="You F.M."/>
            <person name="Sun Q."/>
            <person name="Liu Z."/>
            <person name="Lyons E."/>
            <person name="Wicker T."/>
            <person name="Salzberg S.L."/>
            <person name="Devos K.M."/>
            <person name="Dvorak J."/>
        </authorList>
    </citation>
    <scope>NUCLEOTIDE SEQUENCE [LARGE SCALE GENOMIC DNA]</scope>
    <source>
        <strain evidence="20">cv. AL8/78</strain>
    </source>
</reference>
<dbReference type="InterPro" id="IPR000719">
    <property type="entry name" value="Prot_kinase_dom"/>
</dbReference>
<evidence type="ECO:0000256" key="8">
    <source>
        <dbReference type="ARBA" id="ARBA00022741"/>
    </source>
</evidence>
<dbReference type="FunFam" id="3.30.200.20:FF:000168">
    <property type="entry name" value="L-type lectin-domain containing receptor kinase IX.1"/>
    <property type="match status" value="1"/>
</dbReference>
<evidence type="ECO:0000256" key="7">
    <source>
        <dbReference type="ARBA" id="ARBA00022729"/>
    </source>
</evidence>
<evidence type="ECO:0000256" key="14">
    <source>
        <dbReference type="ARBA" id="ARBA00023180"/>
    </source>
</evidence>
<evidence type="ECO:0000256" key="11">
    <source>
        <dbReference type="ARBA" id="ARBA00022989"/>
    </source>
</evidence>
<dbReference type="GO" id="GO:0002229">
    <property type="term" value="P:defense response to oomycetes"/>
    <property type="evidence" value="ECO:0007669"/>
    <property type="project" value="UniProtKB-ARBA"/>
</dbReference>
<dbReference type="OMA" id="DECECSR"/>
<keyword evidence="10 15" id="KW-0067">ATP-binding</keyword>
<name>A0A453JQ11_AEGTS</name>
<keyword evidence="21" id="KW-1185">Reference proteome</keyword>
<keyword evidence="11 17" id="KW-1133">Transmembrane helix</keyword>
<dbReference type="PROSITE" id="PS00107">
    <property type="entry name" value="PROTEIN_KINASE_ATP"/>
    <property type="match status" value="1"/>
</dbReference>
<evidence type="ECO:0000256" key="4">
    <source>
        <dbReference type="ARBA" id="ARBA00022475"/>
    </source>
</evidence>
<dbReference type="InterPro" id="IPR008271">
    <property type="entry name" value="Ser/Thr_kinase_AS"/>
</dbReference>
<dbReference type="RefSeq" id="XP_020153546.2">
    <property type="nucleotide sequence ID" value="XM_020297957.4"/>
</dbReference>
<feature type="chain" id="PRO_5019028856" description="Protein kinase domain-containing protein" evidence="18">
    <location>
        <begin position="41"/>
        <end position="681"/>
    </location>
</feature>
<evidence type="ECO:0000256" key="3">
    <source>
        <dbReference type="ARBA" id="ARBA00010217"/>
    </source>
</evidence>
<dbReference type="SUPFAM" id="SSF56112">
    <property type="entry name" value="Protein kinase-like (PK-like)"/>
    <property type="match status" value="1"/>
</dbReference>
<comment type="similarity">
    <text evidence="3">In the C-terminal section; belongs to the protein kinase superfamily. Ser/Thr protein kinase family.</text>
</comment>
<evidence type="ECO:0000256" key="15">
    <source>
        <dbReference type="PROSITE-ProRule" id="PRU10141"/>
    </source>
</evidence>
<dbReference type="PANTHER" id="PTHR27007">
    <property type="match status" value="1"/>
</dbReference>
<dbReference type="Proteomes" id="UP000015105">
    <property type="component" value="Chromosome 5D"/>
</dbReference>
<dbReference type="KEGG" id="ats:109738851"/>
<dbReference type="Gene3D" id="3.30.200.20">
    <property type="entry name" value="Phosphorylase Kinase, domain 1"/>
    <property type="match status" value="1"/>
</dbReference>
<keyword evidence="14" id="KW-0325">Glycoprotein</keyword>
<dbReference type="STRING" id="200361.A0A453JQ11"/>
<feature type="signal peptide" evidence="18">
    <location>
        <begin position="1"/>
        <end position="40"/>
    </location>
</feature>
<dbReference type="GO" id="GO:0004672">
    <property type="term" value="F:protein kinase activity"/>
    <property type="evidence" value="ECO:0007669"/>
    <property type="project" value="InterPro"/>
</dbReference>
<evidence type="ECO:0000256" key="9">
    <source>
        <dbReference type="ARBA" id="ARBA00022777"/>
    </source>
</evidence>
<dbReference type="FunFam" id="1.10.510.10:FF:000240">
    <property type="entry name" value="Lectin-domain containing receptor kinase A4.3"/>
    <property type="match status" value="1"/>
</dbReference>
<dbReference type="InterPro" id="IPR017441">
    <property type="entry name" value="Protein_kinase_ATP_BS"/>
</dbReference>
<dbReference type="SMART" id="SM00220">
    <property type="entry name" value="S_TKc"/>
    <property type="match status" value="1"/>
</dbReference>
<keyword evidence="5" id="KW-0808">Transferase</keyword>
<reference evidence="20" key="4">
    <citation type="submission" date="2019-03" db="UniProtKB">
        <authorList>
            <consortium name="EnsemblPlants"/>
        </authorList>
    </citation>
    <scope>IDENTIFICATION</scope>
</reference>
<comment type="subcellular location">
    <subcellularLocation>
        <location evidence="1">Cell membrane</location>
        <topology evidence="1">Single-pass type I membrane protein</topology>
    </subcellularLocation>
</comment>
<evidence type="ECO:0000256" key="10">
    <source>
        <dbReference type="ARBA" id="ARBA00022840"/>
    </source>
</evidence>
<proteinExistence type="inferred from homology"/>
<evidence type="ECO:0000256" key="18">
    <source>
        <dbReference type="SAM" id="SignalP"/>
    </source>
</evidence>
<feature type="region of interest" description="Disordered" evidence="16">
    <location>
        <begin position="659"/>
        <end position="681"/>
    </location>
</feature>
<evidence type="ECO:0000259" key="19">
    <source>
        <dbReference type="PROSITE" id="PS50011"/>
    </source>
</evidence>
<dbReference type="InterPro" id="IPR050528">
    <property type="entry name" value="L-type_Lectin-RKs"/>
</dbReference>
<dbReference type="CDD" id="cd14066">
    <property type="entry name" value="STKc_IRAK"/>
    <property type="match status" value="1"/>
</dbReference>
<evidence type="ECO:0000313" key="20">
    <source>
        <dbReference type="EnsemblPlants" id="AET5Gv20152400.3"/>
    </source>
</evidence>
<keyword evidence="9" id="KW-0418">Kinase</keyword>
<feature type="domain" description="Protein kinase" evidence="19">
    <location>
        <begin position="374"/>
        <end position="652"/>
    </location>
</feature>
<feature type="binding site" evidence="15">
    <location>
        <position position="403"/>
    </location>
    <ligand>
        <name>ATP</name>
        <dbReference type="ChEBI" id="CHEBI:30616"/>
    </ligand>
</feature>
<keyword evidence="12 17" id="KW-0472">Membrane</keyword>
<evidence type="ECO:0000256" key="6">
    <source>
        <dbReference type="ARBA" id="ARBA00022692"/>
    </source>
</evidence>
<evidence type="ECO:0000256" key="2">
    <source>
        <dbReference type="ARBA" id="ARBA00008536"/>
    </source>
</evidence>
<keyword evidence="4" id="KW-1003">Cell membrane</keyword>